<evidence type="ECO:0000256" key="6">
    <source>
        <dbReference type="ARBA" id="ARBA00022989"/>
    </source>
</evidence>
<keyword evidence="5 8" id="KW-0812">Transmembrane</keyword>
<dbReference type="InterPro" id="IPR000522">
    <property type="entry name" value="ABC_transptr_permease_BtuC"/>
</dbReference>
<evidence type="ECO:0000313" key="10">
    <source>
        <dbReference type="Proteomes" id="UP000254545"/>
    </source>
</evidence>
<proteinExistence type="inferred from homology"/>
<comment type="caution">
    <text evidence="9">The sequence shown here is derived from an EMBL/GenBank/DDBJ whole genome shotgun (WGS) entry which is preliminary data.</text>
</comment>
<dbReference type="InterPro" id="IPR037294">
    <property type="entry name" value="ABC_BtuC-like"/>
</dbReference>
<evidence type="ECO:0000256" key="7">
    <source>
        <dbReference type="ARBA" id="ARBA00023136"/>
    </source>
</evidence>
<dbReference type="AlphaFoldDB" id="A0A7H4MM93"/>
<evidence type="ECO:0000313" key="9">
    <source>
        <dbReference type="EMBL" id="STS91443.1"/>
    </source>
</evidence>
<dbReference type="SUPFAM" id="SSF81345">
    <property type="entry name" value="ABC transporter involved in vitamin B12 uptake, BtuC"/>
    <property type="match status" value="1"/>
</dbReference>
<comment type="subcellular location">
    <subcellularLocation>
        <location evidence="1">Cell membrane</location>
        <topology evidence="1">Multi-pass membrane protein</topology>
    </subcellularLocation>
</comment>
<keyword evidence="4" id="KW-1003">Cell membrane</keyword>
<keyword evidence="6 8" id="KW-1133">Transmembrane helix</keyword>
<sequence length="165" mass="18659">MGGFGGVDWQQLWLMIALLPVLCWVCLQSQPLNLLALGEVSARQLGLRCGYGASCWWWRPAGWSALASRWRGNWLYRPGDPHILRLCGLSDHRVLLRPACWPGRAPCWGRISLPDWRFSAAELPIGVVTATLGAPVFIWLLLRFAGAGIARRRRQGRRRFRLTSL</sequence>
<evidence type="ECO:0000256" key="8">
    <source>
        <dbReference type="SAM" id="Phobius"/>
    </source>
</evidence>
<dbReference type="Gene3D" id="1.10.3470.10">
    <property type="entry name" value="ABC transporter involved in vitamin B12 uptake, BtuC"/>
    <property type="match status" value="2"/>
</dbReference>
<evidence type="ECO:0000256" key="4">
    <source>
        <dbReference type="ARBA" id="ARBA00022475"/>
    </source>
</evidence>
<dbReference type="Pfam" id="PF01032">
    <property type="entry name" value="FecCD"/>
    <property type="match status" value="1"/>
</dbReference>
<dbReference type="GO" id="GO:0015889">
    <property type="term" value="P:cobalamin transport"/>
    <property type="evidence" value="ECO:0007669"/>
    <property type="project" value="TreeGrafter"/>
</dbReference>
<dbReference type="PANTHER" id="PTHR30472:SF29">
    <property type="entry name" value="VITAMIN B12 IMPORT SYSTEM PERMEASE PROTEIN BTUC"/>
    <property type="match status" value="1"/>
</dbReference>
<comment type="similarity">
    <text evidence="2">Belongs to the binding-protein-dependent transport system permease family. FecCD subfamily.</text>
</comment>
<organism evidence="9 10">
    <name type="scientific">Klebsiella variicola</name>
    <dbReference type="NCBI Taxonomy" id="244366"/>
    <lineage>
        <taxon>Bacteria</taxon>
        <taxon>Pseudomonadati</taxon>
        <taxon>Pseudomonadota</taxon>
        <taxon>Gammaproteobacteria</taxon>
        <taxon>Enterobacterales</taxon>
        <taxon>Enterobacteriaceae</taxon>
        <taxon>Klebsiella/Raoultella group</taxon>
        <taxon>Klebsiella</taxon>
        <taxon>Klebsiella pneumoniae complex</taxon>
    </lineage>
</organism>
<dbReference type="EMBL" id="UGKR01000003">
    <property type="protein sequence ID" value="STS91443.1"/>
    <property type="molecule type" value="Genomic_DNA"/>
</dbReference>
<dbReference type="GO" id="GO:0005886">
    <property type="term" value="C:plasma membrane"/>
    <property type="evidence" value="ECO:0007669"/>
    <property type="project" value="UniProtKB-SubCell"/>
</dbReference>
<dbReference type="GO" id="GO:0022857">
    <property type="term" value="F:transmembrane transporter activity"/>
    <property type="evidence" value="ECO:0007669"/>
    <property type="project" value="InterPro"/>
</dbReference>
<feature type="transmembrane region" description="Helical" evidence="8">
    <location>
        <begin position="12"/>
        <end position="30"/>
    </location>
</feature>
<evidence type="ECO:0000256" key="2">
    <source>
        <dbReference type="ARBA" id="ARBA00007935"/>
    </source>
</evidence>
<reference evidence="9 10" key="1">
    <citation type="submission" date="2018-06" db="EMBL/GenBank/DDBJ databases">
        <authorList>
            <consortium name="Pathogen Informatics"/>
            <person name="Doyle S."/>
        </authorList>
    </citation>
    <scope>NUCLEOTIDE SEQUENCE [LARGE SCALE GENOMIC DNA]</scope>
    <source>
        <strain evidence="9 10">NCTC9177</strain>
    </source>
</reference>
<gene>
    <name evidence="9" type="primary">btuC_1</name>
    <name evidence="9" type="ORF">NCTC9177_05350</name>
</gene>
<name>A0A7H4MM93_KLEVA</name>
<accession>A0A7H4MM93</accession>
<keyword evidence="3" id="KW-0813">Transport</keyword>
<dbReference type="Proteomes" id="UP000254545">
    <property type="component" value="Unassembled WGS sequence"/>
</dbReference>
<evidence type="ECO:0000256" key="3">
    <source>
        <dbReference type="ARBA" id="ARBA00022448"/>
    </source>
</evidence>
<keyword evidence="7 8" id="KW-0472">Membrane</keyword>
<evidence type="ECO:0000256" key="1">
    <source>
        <dbReference type="ARBA" id="ARBA00004651"/>
    </source>
</evidence>
<evidence type="ECO:0000256" key="5">
    <source>
        <dbReference type="ARBA" id="ARBA00022692"/>
    </source>
</evidence>
<protein>
    <submittedName>
        <fullName evidence="9">Vitamin B12 ABC transporter</fullName>
    </submittedName>
</protein>
<feature type="transmembrane region" description="Helical" evidence="8">
    <location>
        <begin position="123"/>
        <end position="150"/>
    </location>
</feature>
<dbReference type="PANTHER" id="PTHR30472">
    <property type="entry name" value="FERRIC ENTEROBACTIN TRANSPORT SYSTEM PERMEASE PROTEIN"/>
    <property type="match status" value="1"/>
</dbReference>